<dbReference type="Pfam" id="PF01363">
    <property type="entry name" value="FYVE"/>
    <property type="match status" value="1"/>
</dbReference>
<gene>
    <name evidence="7" type="ORF">BDA99DRAFT_285631</name>
</gene>
<dbReference type="PROSITE" id="PS50178">
    <property type="entry name" value="ZF_FYVE"/>
    <property type="match status" value="1"/>
</dbReference>
<dbReference type="Gene3D" id="3.30.40.10">
    <property type="entry name" value="Zinc/RING finger domain, C3HC4 (zinc finger)"/>
    <property type="match status" value="1"/>
</dbReference>
<dbReference type="PANTHER" id="PTHR39490">
    <property type="entry name" value="ARRESTIN DOMAIN-CONTAINING PROTEIN D"/>
    <property type="match status" value="1"/>
</dbReference>
<accession>A0AAD5JM38</accession>
<feature type="domain" description="FYVE-type" evidence="6">
    <location>
        <begin position="374"/>
        <end position="449"/>
    </location>
</feature>
<keyword evidence="1" id="KW-0479">Metal-binding</keyword>
<dbReference type="InterPro" id="IPR000306">
    <property type="entry name" value="Znf_FYVE"/>
</dbReference>
<comment type="caution">
    <text evidence="7">The sequence shown here is derived from an EMBL/GenBank/DDBJ whole genome shotgun (WGS) entry which is preliminary data.</text>
</comment>
<reference evidence="7" key="1">
    <citation type="journal article" date="2022" name="IScience">
        <title>Evolution of zygomycete secretomes and the origins of terrestrial fungal ecologies.</title>
        <authorList>
            <person name="Chang Y."/>
            <person name="Wang Y."/>
            <person name="Mondo S."/>
            <person name="Ahrendt S."/>
            <person name="Andreopoulos W."/>
            <person name="Barry K."/>
            <person name="Beard J."/>
            <person name="Benny G.L."/>
            <person name="Blankenship S."/>
            <person name="Bonito G."/>
            <person name="Cuomo C."/>
            <person name="Desiro A."/>
            <person name="Gervers K.A."/>
            <person name="Hundley H."/>
            <person name="Kuo A."/>
            <person name="LaButti K."/>
            <person name="Lang B.F."/>
            <person name="Lipzen A."/>
            <person name="O'Donnell K."/>
            <person name="Pangilinan J."/>
            <person name="Reynolds N."/>
            <person name="Sandor L."/>
            <person name="Smith M.E."/>
            <person name="Tsang A."/>
            <person name="Grigoriev I.V."/>
            <person name="Stajich J.E."/>
            <person name="Spatafora J.W."/>
        </authorList>
    </citation>
    <scope>NUCLEOTIDE SEQUENCE</scope>
    <source>
        <strain evidence="7">RSA 2281</strain>
    </source>
</reference>
<dbReference type="AlphaFoldDB" id="A0AAD5JM38"/>
<evidence type="ECO:0000256" key="3">
    <source>
        <dbReference type="ARBA" id="ARBA00022833"/>
    </source>
</evidence>
<dbReference type="InterPro" id="IPR017455">
    <property type="entry name" value="Znf_FYVE-rel"/>
</dbReference>
<keyword evidence="3" id="KW-0862">Zinc</keyword>
<feature type="compositionally biased region" description="Low complexity" evidence="5">
    <location>
        <begin position="306"/>
        <end position="322"/>
    </location>
</feature>
<dbReference type="PANTHER" id="PTHR39490:SF8">
    <property type="entry name" value="ZINC FINGER FYVE DOMAIN-CONTAINING PROTEIN 21"/>
    <property type="match status" value="1"/>
</dbReference>
<keyword evidence="8" id="KW-1185">Reference proteome</keyword>
<evidence type="ECO:0000313" key="7">
    <source>
        <dbReference type="EMBL" id="KAI9245678.1"/>
    </source>
</evidence>
<feature type="region of interest" description="Disordered" evidence="5">
    <location>
        <begin position="304"/>
        <end position="333"/>
    </location>
</feature>
<organism evidence="7 8">
    <name type="scientific">Phascolomyces articulosus</name>
    <dbReference type="NCBI Taxonomy" id="60185"/>
    <lineage>
        <taxon>Eukaryota</taxon>
        <taxon>Fungi</taxon>
        <taxon>Fungi incertae sedis</taxon>
        <taxon>Mucoromycota</taxon>
        <taxon>Mucoromycotina</taxon>
        <taxon>Mucoromycetes</taxon>
        <taxon>Mucorales</taxon>
        <taxon>Lichtheimiaceae</taxon>
        <taxon>Phascolomyces</taxon>
    </lineage>
</organism>
<dbReference type="GO" id="GO:0008270">
    <property type="term" value="F:zinc ion binding"/>
    <property type="evidence" value="ECO:0007669"/>
    <property type="project" value="UniProtKB-KW"/>
</dbReference>
<dbReference type="Proteomes" id="UP001209540">
    <property type="component" value="Unassembled WGS sequence"/>
</dbReference>
<protein>
    <submittedName>
        <fullName evidence="7">FYVE zinc finger-domain-containing protein</fullName>
    </submittedName>
</protein>
<proteinExistence type="predicted"/>
<evidence type="ECO:0000313" key="8">
    <source>
        <dbReference type="Proteomes" id="UP001209540"/>
    </source>
</evidence>
<evidence type="ECO:0000256" key="4">
    <source>
        <dbReference type="PROSITE-ProRule" id="PRU00091"/>
    </source>
</evidence>
<dbReference type="SMART" id="SM00064">
    <property type="entry name" value="FYVE"/>
    <property type="match status" value="1"/>
</dbReference>
<dbReference type="EMBL" id="JAIXMP010000050">
    <property type="protein sequence ID" value="KAI9245678.1"/>
    <property type="molecule type" value="Genomic_DNA"/>
</dbReference>
<evidence type="ECO:0000256" key="5">
    <source>
        <dbReference type="SAM" id="MobiDB-lite"/>
    </source>
</evidence>
<keyword evidence="2 4" id="KW-0863">Zinc-finger</keyword>
<dbReference type="InterPro" id="IPR011011">
    <property type="entry name" value="Znf_FYVE_PHD"/>
</dbReference>
<name>A0AAD5JM38_9FUNG</name>
<dbReference type="InterPro" id="IPR013083">
    <property type="entry name" value="Znf_RING/FYVE/PHD"/>
</dbReference>
<evidence type="ECO:0000256" key="2">
    <source>
        <dbReference type="ARBA" id="ARBA00022771"/>
    </source>
</evidence>
<dbReference type="SUPFAM" id="SSF57903">
    <property type="entry name" value="FYVE/PHD zinc finger"/>
    <property type="match status" value="1"/>
</dbReference>
<evidence type="ECO:0000259" key="6">
    <source>
        <dbReference type="PROSITE" id="PS50178"/>
    </source>
</evidence>
<reference evidence="7" key="2">
    <citation type="submission" date="2023-02" db="EMBL/GenBank/DDBJ databases">
        <authorList>
            <consortium name="DOE Joint Genome Institute"/>
            <person name="Mondo S.J."/>
            <person name="Chang Y."/>
            <person name="Wang Y."/>
            <person name="Ahrendt S."/>
            <person name="Andreopoulos W."/>
            <person name="Barry K."/>
            <person name="Beard J."/>
            <person name="Benny G.L."/>
            <person name="Blankenship S."/>
            <person name="Bonito G."/>
            <person name="Cuomo C."/>
            <person name="Desiro A."/>
            <person name="Gervers K.A."/>
            <person name="Hundley H."/>
            <person name="Kuo A."/>
            <person name="LaButti K."/>
            <person name="Lang B.F."/>
            <person name="Lipzen A."/>
            <person name="O'Donnell K."/>
            <person name="Pangilinan J."/>
            <person name="Reynolds N."/>
            <person name="Sandor L."/>
            <person name="Smith M.W."/>
            <person name="Tsang A."/>
            <person name="Grigoriev I.V."/>
            <person name="Stajich J.E."/>
            <person name="Spatafora J.W."/>
        </authorList>
    </citation>
    <scope>NUCLEOTIDE SEQUENCE</scope>
    <source>
        <strain evidence="7">RSA 2281</strain>
    </source>
</reference>
<evidence type="ECO:0000256" key="1">
    <source>
        <dbReference type="ARBA" id="ARBA00022723"/>
    </source>
</evidence>
<dbReference type="InterPro" id="IPR052113">
    <property type="entry name" value="FYVE-type_Zinc_Finger"/>
</dbReference>
<sequence>MVILHENQRSTSILGLSRPHFSATALTKHDARGPWSLHPSGIPSAKEKVELPQIEPTRPGSGSNWFWLTDWQIDYSDPRVDPTSGWQYARSFDERDEGWTPVAPTSGYGWVRRRRWVRVMKRRMDLDKGNHRGEDESSLSTAQKDYLAQADELVQHAKDAVEGDIIGSDATTQLLRQQTHELRVYEEAVQLLLAGIKSDTNQFRKHEASILVKSHTSHVEKLNARITALGSKLSTPVAPVQHNAELARELGFTTNNDNSTETPNQPTSPQQRDMINYMDESSPGTGGGPGITVADFDANPWSRDSAAAATAQHYQQQQQREPAWLEPHNESSSSLNHVDLLGHDDDMPTAMTLDTEGLDTSDSIGPRTFAWESDTEAKECRRCARKFGILVRRHHCRRCGLIVCDKCSSSRTYLTPSEILQDPNGPFESLQVLASHHQRVCDKCYADLGTEGRA</sequence>